<sequence length="345" mass="37985">GKWPRVVYVLVGLILIGVWIGIMLNFANEQVKFERNNLEGTSARGGSQRDIGQVVMKGTLRQFDPDQRSLTVLWSLAYVDTDNKTLLDFGRTKDDTVHFNLYRDVKAVPEDRNSTEFDMTGQFRIDNVTEVPIAVLGAHSWDSVTTSIDFTQAVAENAWEQPLFGYPFDTWIGQIVFALTDRDFAVQAGLNNSVIVAISDAILADSTFNWRITATTNDTCSVPGDDAGCELHVDFAGKRPALVVFAAMVALIVNWLITVAIFLITGEAVIMRRVHILSETDILGVCLTALFALPSVRSILPGAPGFGCIIDLIGIIPNIILISLCTTAMAVSKLRMRRSRSEKDD</sequence>
<dbReference type="Proteomes" id="UP000054097">
    <property type="component" value="Unassembled WGS sequence"/>
</dbReference>
<evidence type="ECO:0008006" key="4">
    <source>
        <dbReference type="Google" id="ProtNLM"/>
    </source>
</evidence>
<feature type="non-terminal residue" evidence="2">
    <location>
        <position position="1"/>
    </location>
</feature>
<keyword evidence="1" id="KW-1133">Transmembrane helix</keyword>
<dbReference type="OrthoDB" id="2923771at2759"/>
<evidence type="ECO:0000313" key="2">
    <source>
        <dbReference type="EMBL" id="KIM32358.1"/>
    </source>
</evidence>
<protein>
    <recommendedName>
        <fullName evidence="4">DUF4436 domain-containing protein</fullName>
    </recommendedName>
</protein>
<reference evidence="2 3" key="1">
    <citation type="submission" date="2014-04" db="EMBL/GenBank/DDBJ databases">
        <authorList>
            <consortium name="DOE Joint Genome Institute"/>
            <person name="Kuo A."/>
            <person name="Zuccaro A."/>
            <person name="Kohler A."/>
            <person name="Nagy L.G."/>
            <person name="Floudas D."/>
            <person name="Copeland A."/>
            <person name="Barry K.W."/>
            <person name="Cichocki N."/>
            <person name="Veneault-Fourrey C."/>
            <person name="LaButti K."/>
            <person name="Lindquist E.A."/>
            <person name="Lipzen A."/>
            <person name="Lundell T."/>
            <person name="Morin E."/>
            <person name="Murat C."/>
            <person name="Sun H."/>
            <person name="Tunlid A."/>
            <person name="Henrissat B."/>
            <person name="Grigoriev I.V."/>
            <person name="Hibbett D.S."/>
            <person name="Martin F."/>
            <person name="Nordberg H.P."/>
            <person name="Cantor M.N."/>
            <person name="Hua S.X."/>
        </authorList>
    </citation>
    <scope>NUCLEOTIDE SEQUENCE [LARGE SCALE GENOMIC DNA]</scope>
    <source>
        <strain evidence="2 3">MAFF 305830</strain>
    </source>
</reference>
<organism evidence="2 3">
    <name type="scientific">Serendipita vermifera MAFF 305830</name>
    <dbReference type="NCBI Taxonomy" id="933852"/>
    <lineage>
        <taxon>Eukaryota</taxon>
        <taxon>Fungi</taxon>
        <taxon>Dikarya</taxon>
        <taxon>Basidiomycota</taxon>
        <taxon>Agaricomycotina</taxon>
        <taxon>Agaricomycetes</taxon>
        <taxon>Sebacinales</taxon>
        <taxon>Serendipitaceae</taxon>
        <taxon>Serendipita</taxon>
    </lineage>
</organism>
<dbReference type="AlphaFoldDB" id="A0A0C2X276"/>
<proteinExistence type="predicted"/>
<evidence type="ECO:0000313" key="3">
    <source>
        <dbReference type="Proteomes" id="UP000054097"/>
    </source>
</evidence>
<name>A0A0C2X276_SERVB</name>
<dbReference type="Pfam" id="PF14494">
    <property type="entry name" value="DUF4436"/>
    <property type="match status" value="1"/>
</dbReference>
<feature type="transmembrane region" description="Helical" evidence="1">
    <location>
        <begin position="7"/>
        <end position="27"/>
    </location>
</feature>
<feature type="transmembrane region" description="Helical" evidence="1">
    <location>
        <begin position="242"/>
        <end position="270"/>
    </location>
</feature>
<keyword evidence="1" id="KW-0812">Transmembrane</keyword>
<keyword evidence="1" id="KW-0472">Membrane</keyword>
<dbReference type="STRING" id="933852.A0A0C2X276"/>
<feature type="transmembrane region" description="Helical" evidence="1">
    <location>
        <begin position="312"/>
        <end position="331"/>
    </location>
</feature>
<evidence type="ECO:0000256" key="1">
    <source>
        <dbReference type="SAM" id="Phobius"/>
    </source>
</evidence>
<gene>
    <name evidence="2" type="ORF">M408DRAFT_326953</name>
</gene>
<dbReference type="HOGENOM" id="CLU_041457_0_0_1"/>
<reference evidence="3" key="2">
    <citation type="submission" date="2015-01" db="EMBL/GenBank/DDBJ databases">
        <title>Evolutionary Origins and Diversification of the Mycorrhizal Mutualists.</title>
        <authorList>
            <consortium name="DOE Joint Genome Institute"/>
            <consortium name="Mycorrhizal Genomics Consortium"/>
            <person name="Kohler A."/>
            <person name="Kuo A."/>
            <person name="Nagy L.G."/>
            <person name="Floudas D."/>
            <person name="Copeland A."/>
            <person name="Barry K.W."/>
            <person name="Cichocki N."/>
            <person name="Veneault-Fourrey C."/>
            <person name="LaButti K."/>
            <person name="Lindquist E.A."/>
            <person name="Lipzen A."/>
            <person name="Lundell T."/>
            <person name="Morin E."/>
            <person name="Murat C."/>
            <person name="Riley R."/>
            <person name="Ohm R."/>
            <person name="Sun H."/>
            <person name="Tunlid A."/>
            <person name="Henrissat B."/>
            <person name="Grigoriev I.V."/>
            <person name="Hibbett D.S."/>
            <person name="Martin F."/>
        </authorList>
    </citation>
    <scope>NUCLEOTIDE SEQUENCE [LARGE SCALE GENOMIC DNA]</scope>
    <source>
        <strain evidence="3">MAFF 305830</strain>
    </source>
</reference>
<dbReference type="InterPro" id="IPR027948">
    <property type="entry name" value="DUF4436"/>
</dbReference>
<keyword evidence="3" id="KW-1185">Reference proteome</keyword>
<dbReference type="EMBL" id="KN824280">
    <property type="protein sequence ID" value="KIM32358.1"/>
    <property type="molecule type" value="Genomic_DNA"/>
</dbReference>
<accession>A0A0C2X276</accession>